<dbReference type="PANTHER" id="PTHR42945">
    <property type="entry name" value="HISTIDINE BIOSYNTHESIS BIFUNCTIONAL PROTEIN"/>
    <property type="match status" value="1"/>
</dbReference>
<evidence type="ECO:0000256" key="3">
    <source>
        <dbReference type="ARBA" id="ARBA00005169"/>
    </source>
</evidence>
<evidence type="ECO:0000256" key="11">
    <source>
        <dbReference type="HAMAP-Rule" id="MF_01021"/>
    </source>
</evidence>
<comment type="catalytic activity">
    <reaction evidence="2">
        <text>1-(5-phospho-beta-D-ribosyl)-ATP + H2O = 1-(5-phospho-beta-D-ribosyl)-5'-AMP + diphosphate + H(+)</text>
        <dbReference type="Rhea" id="RHEA:22828"/>
        <dbReference type="ChEBI" id="CHEBI:15377"/>
        <dbReference type="ChEBI" id="CHEBI:15378"/>
        <dbReference type="ChEBI" id="CHEBI:33019"/>
        <dbReference type="ChEBI" id="CHEBI:59457"/>
        <dbReference type="ChEBI" id="CHEBI:73183"/>
        <dbReference type="EC" id="3.6.1.31"/>
    </reaction>
</comment>
<dbReference type="AlphaFoldDB" id="E4TEL6"/>
<dbReference type="FunFam" id="3.10.20.810:FF:000001">
    <property type="entry name" value="Histidine biosynthesis bifunctional protein HisIE"/>
    <property type="match status" value="1"/>
</dbReference>
<feature type="binding site" evidence="11">
    <location>
        <position position="103"/>
    </location>
    <ligand>
        <name>Zn(2+)</name>
        <dbReference type="ChEBI" id="CHEBI:29105"/>
        <note>ligand shared between dimeric partners</note>
    </ligand>
</feature>
<gene>
    <name evidence="11" type="primary">hisI</name>
    <name evidence="13" type="ordered locus">Calni_1465</name>
</gene>
<feature type="binding site" evidence="11">
    <location>
        <position position="79"/>
    </location>
    <ligand>
        <name>Mg(2+)</name>
        <dbReference type="ChEBI" id="CHEBI:18420"/>
    </ligand>
</feature>
<feature type="domain" description="Phosphoribosyl-AMP cyclohydrolase" evidence="12">
    <location>
        <begin position="32"/>
        <end position="105"/>
    </location>
</feature>
<protein>
    <recommendedName>
        <fullName evidence="11">Phosphoribosyl-AMP cyclohydrolase</fullName>
        <shortName evidence="11">PRA-CH</shortName>
        <ecNumber evidence="11">3.5.4.19</ecNumber>
    </recommendedName>
</protein>
<dbReference type="KEGG" id="cni:Calni_1465"/>
<comment type="cofactor">
    <cofactor evidence="11">
        <name>Mg(2+)</name>
        <dbReference type="ChEBI" id="CHEBI:18420"/>
    </cofactor>
    <text evidence="11">Binds 1 Mg(2+) ion per subunit.</text>
</comment>
<sequence length="112" mass="12835">MEKVDLNDIKWTKLSGLVPVVVQDVDSKDVLMQAFVNEEALRLTIKTGYAHYFSRSRNMIWKKGETSGHTQKIVKILIDCDEDCILYMVKQSGVACHTGEYSCFFREINALE</sequence>
<comment type="pathway">
    <text evidence="3 11">Amino-acid biosynthesis; L-histidine biosynthesis; L-histidine from 5-phospho-alpha-D-ribose 1-diphosphate: step 3/9.</text>
</comment>
<dbReference type="PANTHER" id="PTHR42945:SF1">
    <property type="entry name" value="HISTIDINE BIOSYNTHESIS BIFUNCTIONAL PROTEIN HIS7"/>
    <property type="match status" value="1"/>
</dbReference>
<evidence type="ECO:0000259" key="12">
    <source>
        <dbReference type="Pfam" id="PF01502"/>
    </source>
</evidence>
<dbReference type="InterPro" id="IPR038019">
    <property type="entry name" value="PRib_AMP_CycHydrolase_sf"/>
</dbReference>
<name>E4TEL6_CALNY</name>
<evidence type="ECO:0000256" key="2">
    <source>
        <dbReference type="ARBA" id="ARBA00001460"/>
    </source>
</evidence>
<dbReference type="GO" id="GO:0004635">
    <property type="term" value="F:phosphoribosyl-AMP cyclohydrolase activity"/>
    <property type="evidence" value="ECO:0007669"/>
    <property type="project" value="UniProtKB-UniRule"/>
</dbReference>
<evidence type="ECO:0000256" key="4">
    <source>
        <dbReference type="ARBA" id="ARBA00005204"/>
    </source>
</evidence>
<dbReference type="HOGENOM" id="CLU_048577_5_0_0"/>
<comment type="similarity">
    <text evidence="5">In the C-terminal section; belongs to the PRA-PH family.</text>
</comment>
<dbReference type="STRING" id="768670.Calni_1465"/>
<feature type="binding site" evidence="11">
    <location>
        <position position="83"/>
    </location>
    <ligand>
        <name>Mg(2+)</name>
        <dbReference type="ChEBI" id="CHEBI:18420"/>
    </ligand>
</feature>
<comment type="catalytic activity">
    <reaction evidence="1 11">
        <text>1-(5-phospho-beta-D-ribosyl)-5'-AMP + H2O = 1-(5-phospho-beta-D-ribosyl)-5-[(5-phospho-beta-D-ribosylamino)methylideneamino]imidazole-4-carboxamide</text>
        <dbReference type="Rhea" id="RHEA:20049"/>
        <dbReference type="ChEBI" id="CHEBI:15377"/>
        <dbReference type="ChEBI" id="CHEBI:58435"/>
        <dbReference type="ChEBI" id="CHEBI:59457"/>
        <dbReference type="EC" id="3.5.4.19"/>
    </reaction>
</comment>
<evidence type="ECO:0000256" key="8">
    <source>
        <dbReference type="ARBA" id="ARBA00022605"/>
    </source>
</evidence>
<dbReference type="HAMAP" id="MF_01021">
    <property type="entry name" value="HisI"/>
    <property type="match status" value="1"/>
</dbReference>
<keyword evidence="10 11" id="KW-0368">Histidine biosynthesis</keyword>
<dbReference type="SUPFAM" id="SSF141734">
    <property type="entry name" value="HisI-like"/>
    <property type="match status" value="1"/>
</dbReference>
<dbReference type="GO" id="GO:0005737">
    <property type="term" value="C:cytoplasm"/>
    <property type="evidence" value="ECO:0007669"/>
    <property type="project" value="UniProtKB-SubCell"/>
</dbReference>
<keyword evidence="7 11" id="KW-0963">Cytoplasm</keyword>
<comment type="subcellular location">
    <subcellularLocation>
        <location evidence="11">Cytoplasm</location>
    </subcellularLocation>
</comment>
<evidence type="ECO:0000256" key="9">
    <source>
        <dbReference type="ARBA" id="ARBA00022801"/>
    </source>
</evidence>
<keyword evidence="14" id="KW-1185">Reference proteome</keyword>
<dbReference type="GO" id="GO:0000105">
    <property type="term" value="P:L-histidine biosynthetic process"/>
    <property type="evidence" value="ECO:0007669"/>
    <property type="project" value="UniProtKB-UniRule"/>
</dbReference>
<feature type="binding site" evidence="11">
    <location>
        <position position="81"/>
    </location>
    <ligand>
        <name>Mg(2+)</name>
        <dbReference type="ChEBI" id="CHEBI:18420"/>
    </ligand>
</feature>
<organism evidence="13 14">
    <name type="scientific">Calditerrivibrio nitroreducens (strain DSM 19672 / NBRC 101217 / Yu37-1)</name>
    <dbReference type="NCBI Taxonomy" id="768670"/>
    <lineage>
        <taxon>Bacteria</taxon>
        <taxon>Pseudomonadati</taxon>
        <taxon>Deferribacterota</taxon>
        <taxon>Deferribacteres</taxon>
        <taxon>Deferribacterales</taxon>
        <taxon>Calditerrivibrionaceae</taxon>
    </lineage>
</organism>
<dbReference type="eggNOG" id="COG0139">
    <property type="taxonomic scope" value="Bacteria"/>
</dbReference>
<dbReference type="EMBL" id="CP002347">
    <property type="protein sequence ID" value="ADR19373.1"/>
    <property type="molecule type" value="Genomic_DNA"/>
</dbReference>
<dbReference type="GO" id="GO:0008270">
    <property type="term" value="F:zinc ion binding"/>
    <property type="evidence" value="ECO:0007669"/>
    <property type="project" value="UniProtKB-UniRule"/>
</dbReference>
<evidence type="ECO:0000256" key="6">
    <source>
        <dbReference type="ARBA" id="ARBA00008299"/>
    </source>
</evidence>
<feature type="binding site" evidence="11">
    <location>
        <position position="80"/>
    </location>
    <ligand>
        <name>Zn(2+)</name>
        <dbReference type="ChEBI" id="CHEBI:29105"/>
        <note>ligand shared between dimeric partners</note>
    </ligand>
</feature>
<dbReference type="Pfam" id="PF01502">
    <property type="entry name" value="PRA-CH"/>
    <property type="match status" value="1"/>
</dbReference>
<evidence type="ECO:0000256" key="1">
    <source>
        <dbReference type="ARBA" id="ARBA00000024"/>
    </source>
</evidence>
<dbReference type="NCBIfam" id="NF000768">
    <property type="entry name" value="PRK00051.1"/>
    <property type="match status" value="1"/>
</dbReference>
<keyword evidence="9 11" id="KW-0378">Hydrolase</keyword>
<dbReference type="GO" id="GO:0004636">
    <property type="term" value="F:phosphoribosyl-ATP diphosphatase activity"/>
    <property type="evidence" value="ECO:0007669"/>
    <property type="project" value="UniProtKB-EC"/>
</dbReference>
<comment type="subunit">
    <text evidence="11">Homodimer.</text>
</comment>
<feature type="binding site" evidence="11">
    <location>
        <position position="96"/>
    </location>
    <ligand>
        <name>Zn(2+)</name>
        <dbReference type="ChEBI" id="CHEBI:29105"/>
        <note>ligand shared between dimeric partners</note>
    </ligand>
</feature>
<proteinExistence type="inferred from homology"/>
<reference evidence="13 14" key="1">
    <citation type="journal article" date="2011" name="Stand. Genomic Sci.">
        <title>Complete genome sequence of Calditerrivibrio nitroreducens type strain (Yu37-1).</title>
        <authorList>
            <person name="Pitluck S."/>
            <person name="Sikorski J."/>
            <person name="Zeytun A."/>
            <person name="Lapidus A."/>
            <person name="Nolan M."/>
            <person name="Lucas S."/>
            <person name="Hammon N."/>
            <person name="Deshpande S."/>
            <person name="Cheng J.F."/>
            <person name="Tapia R."/>
            <person name="Han C."/>
            <person name="Goodwin L."/>
            <person name="Liolios K."/>
            <person name="Pagani I."/>
            <person name="Ivanova N."/>
            <person name="Mavromatis K."/>
            <person name="Pati A."/>
            <person name="Chen A."/>
            <person name="Palaniappan K."/>
            <person name="Hauser L."/>
            <person name="Chang Y.J."/>
            <person name="Jeffries C.D."/>
            <person name="Detter J.C."/>
            <person name="Brambilla E."/>
            <person name="Djao O.D."/>
            <person name="Rohde M."/>
            <person name="Spring S."/>
            <person name="Goker M."/>
            <person name="Woyke T."/>
            <person name="Bristow J."/>
            <person name="Eisen J.A."/>
            <person name="Markowitz V."/>
            <person name="Hugenholtz P."/>
            <person name="Kyrpides N.C."/>
            <person name="Klenk H.P."/>
            <person name="Land M."/>
        </authorList>
    </citation>
    <scope>NUCLEOTIDE SEQUENCE [LARGE SCALE GENOMIC DNA]</scope>
    <source>
        <strain evidence="14">DSM 19672 / NBRC 101217 / Yu37-1</strain>
    </source>
</reference>
<keyword evidence="11" id="KW-0479">Metal-binding</keyword>
<dbReference type="Gene3D" id="3.10.20.810">
    <property type="entry name" value="Phosphoribosyl-AMP cyclohydrolase"/>
    <property type="match status" value="1"/>
</dbReference>
<comment type="pathway">
    <text evidence="4">Amino-acid biosynthesis; L-histidine biosynthesis; L-histidine from 5-phospho-alpha-D-ribose 1-diphosphate: step 2/9.</text>
</comment>
<dbReference type="EC" id="3.5.4.19" evidence="11"/>
<comment type="cofactor">
    <cofactor evidence="11">
        <name>Zn(2+)</name>
        <dbReference type="ChEBI" id="CHEBI:29105"/>
    </cofactor>
    <text evidence="11">Binds 1 zinc ion per subunit.</text>
</comment>
<evidence type="ECO:0000256" key="5">
    <source>
        <dbReference type="ARBA" id="ARBA00007731"/>
    </source>
</evidence>
<dbReference type="UniPathway" id="UPA00031">
    <property type="reaction ID" value="UER00008"/>
</dbReference>
<comment type="similarity">
    <text evidence="11">Belongs to the PRA-CH family.</text>
</comment>
<dbReference type="RefSeq" id="WP_013451584.1">
    <property type="nucleotide sequence ID" value="NC_014758.1"/>
</dbReference>
<dbReference type="OrthoDB" id="9795769at2"/>
<evidence type="ECO:0000313" key="13">
    <source>
        <dbReference type="EMBL" id="ADR19373.1"/>
    </source>
</evidence>
<accession>E4TEL6</accession>
<dbReference type="Proteomes" id="UP000007039">
    <property type="component" value="Chromosome"/>
</dbReference>
<dbReference type="InterPro" id="IPR026660">
    <property type="entry name" value="PRA-CH"/>
</dbReference>
<comment type="similarity">
    <text evidence="6">In the N-terminal section; belongs to the PRA-CH family.</text>
</comment>
<evidence type="ECO:0000256" key="7">
    <source>
        <dbReference type="ARBA" id="ARBA00022490"/>
    </source>
</evidence>
<evidence type="ECO:0000313" key="14">
    <source>
        <dbReference type="Proteomes" id="UP000007039"/>
    </source>
</evidence>
<dbReference type="InterPro" id="IPR002496">
    <property type="entry name" value="PRib_AMP_CycHydrolase_dom"/>
</dbReference>
<keyword evidence="11" id="KW-0460">Magnesium</keyword>
<comment type="function">
    <text evidence="11">Catalyzes the hydrolysis of the adenine ring of phosphoribosyl-AMP.</text>
</comment>
<keyword evidence="11" id="KW-0862">Zinc</keyword>
<dbReference type="GO" id="GO:0000287">
    <property type="term" value="F:magnesium ion binding"/>
    <property type="evidence" value="ECO:0007669"/>
    <property type="project" value="UniProtKB-UniRule"/>
</dbReference>
<evidence type="ECO:0000256" key="10">
    <source>
        <dbReference type="ARBA" id="ARBA00023102"/>
    </source>
</evidence>
<keyword evidence="8 11" id="KW-0028">Amino-acid biosynthesis</keyword>